<dbReference type="GO" id="GO:0004843">
    <property type="term" value="F:cysteine-type deubiquitinase activity"/>
    <property type="evidence" value="ECO:0007669"/>
    <property type="project" value="UniProtKB-UniRule"/>
</dbReference>
<dbReference type="Proteomes" id="UP000759537">
    <property type="component" value="Unassembled WGS sequence"/>
</dbReference>
<dbReference type="OrthoDB" id="420187at2759"/>
<dbReference type="InterPro" id="IPR001394">
    <property type="entry name" value="Peptidase_C19_UCH"/>
</dbReference>
<dbReference type="EC" id="3.4.19.12" evidence="7"/>
<evidence type="ECO:0000256" key="4">
    <source>
        <dbReference type="ARBA" id="ARBA00022786"/>
    </source>
</evidence>
<feature type="domain" description="USP" evidence="9">
    <location>
        <begin position="120"/>
        <end position="421"/>
    </location>
</feature>
<evidence type="ECO:0000313" key="11">
    <source>
        <dbReference type="Proteomes" id="UP000759537"/>
    </source>
</evidence>
<dbReference type="GO" id="GO:0005634">
    <property type="term" value="C:nucleus"/>
    <property type="evidence" value="ECO:0007669"/>
    <property type="project" value="TreeGrafter"/>
</dbReference>
<dbReference type="PROSITE" id="PS00973">
    <property type="entry name" value="USP_2"/>
    <property type="match status" value="1"/>
</dbReference>
<organism evidence="10 11">
    <name type="scientific">Russula ochroleuca</name>
    <dbReference type="NCBI Taxonomy" id="152965"/>
    <lineage>
        <taxon>Eukaryota</taxon>
        <taxon>Fungi</taxon>
        <taxon>Dikarya</taxon>
        <taxon>Basidiomycota</taxon>
        <taxon>Agaricomycotina</taxon>
        <taxon>Agaricomycetes</taxon>
        <taxon>Russulales</taxon>
        <taxon>Russulaceae</taxon>
        <taxon>Russula</taxon>
    </lineage>
</organism>
<dbReference type="PANTHER" id="PTHR24006:SF758">
    <property type="entry name" value="UBIQUITIN CARBOXYL-TERMINAL HYDROLASE 36"/>
    <property type="match status" value="1"/>
</dbReference>
<evidence type="ECO:0000256" key="8">
    <source>
        <dbReference type="SAM" id="MobiDB-lite"/>
    </source>
</evidence>
<keyword evidence="6 7" id="KW-0788">Thiol protease</keyword>
<evidence type="ECO:0000256" key="7">
    <source>
        <dbReference type="RuleBase" id="RU366025"/>
    </source>
</evidence>
<evidence type="ECO:0000256" key="1">
    <source>
        <dbReference type="ARBA" id="ARBA00000707"/>
    </source>
</evidence>
<dbReference type="PROSITE" id="PS50235">
    <property type="entry name" value="USP_3"/>
    <property type="match status" value="1"/>
</dbReference>
<dbReference type="InterPro" id="IPR018200">
    <property type="entry name" value="USP_CS"/>
</dbReference>
<keyword evidence="5 7" id="KW-0378">Hydrolase</keyword>
<dbReference type="Pfam" id="PF00443">
    <property type="entry name" value="UCH"/>
    <property type="match status" value="1"/>
</dbReference>
<comment type="caution">
    <text evidence="10">The sequence shown here is derived from an EMBL/GenBank/DDBJ whole genome shotgun (WGS) entry which is preliminary data.</text>
</comment>
<comment type="similarity">
    <text evidence="2 7">Belongs to the peptidase C19 family.</text>
</comment>
<dbReference type="GO" id="GO:0016579">
    <property type="term" value="P:protein deubiquitination"/>
    <property type="evidence" value="ECO:0007669"/>
    <property type="project" value="InterPro"/>
</dbReference>
<dbReference type="InterPro" id="IPR050164">
    <property type="entry name" value="Peptidase_C19"/>
</dbReference>
<feature type="compositionally biased region" description="Low complexity" evidence="8">
    <location>
        <begin position="471"/>
        <end position="487"/>
    </location>
</feature>
<protein>
    <recommendedName>
        <fullName evidence="7">Ubiquitin carboxyl-terminal hydrolase</fullName>
        <ecNumber evidence="7">3.4.19.12</ecNumber>
    </recommendedName>
</protein>
<dbReference type="AlphaFoldDB" id="A0A9P5TBZ4"/>
<name>A0A9P5TBZ4_9AGAM</name>
<sequence length="632" mass="69570">MLALPLYPTSIASHQSSESVSQYRPAKDIESFNKLLPPVVEFVEGSSSGTLLVAEGRYEPINGSPKSAAAPEVPVPAQTPQAVHQNPIAPPHSSPPGKKGANLFSSPIETSWPKGLNVGSGLINTGNSCFLNSVLQCLLHTPPLLHVLFSHNKTQPCRVKTGFCMTCALQAVMEEAHGRRKHAFTPYQIANRLQLIAGHMRRGRQEDSHEFLRYAIDALQKSCLAGHSPKADPKIAETTWVHRIFGGKLRSRVTCDECHHNSDTFDSILDLSVDIHGVETLRDALRKFTAIDYLKGADKYKCEKCKRRVVASKRFTVHDPPVALTIHLKRFTPLGRKIGHPIRYDERLSLAHVVSEGQYGPSYSLYGVISHAGSGPNSGHYYAHIKASNDLWYEMNDDSVTRRPTPPTNLKNAYILFYMRERGQALQAAVTSGSQWQPTTPHGIKNKIKKRRISDTEADAGEKQKQPFIGPLLPSSTTPKPVPSVSPARDPQADLLKRKIEAASKPTVLKPSNALLSLSQYADEDDDAEDIGERVEAPSPIAKEALPTPRTSITPSMPSIPPSNFYGSSPSVQGTKRKPQDDDESSQRASVRRFKTPGSATMHRNFGPRNPFARTSSVKNSMQGRYGKKKRS</sequence>
<keyword evidence="3 7" id="KW-0645">Protease</keyword>
<proteinExistence type="inferred from homology"/>
<keyword evidence="4 7" id="KW-0833">Ubl conjugation pathway</keyword>
<comment type="catalytic activity">
    <reaction evidence="1 7">
        <text>Thiol-dependent hydrolysis of ester, thioester, amide, peptide and isopeptide bonds formed by the C-terminal Gly of ubiquitin (a 76-residue protein attached to proteins as an intracellular targeting signal).</text>
        <dbReference type="EC" id="3.4.19.12"/>
    </reaction>
</comment>
<dbReference type="InterPro" id="IPR038765">
    <property type="entry name" value="Papain-like_cys_pep_sf"/>
</dbReference>
<evidence type="ECO:0000256" key="5">
    <source>
        <dbReference type="ARBA" id="ARBA00022801"/>
    </source>
</evidence>
<dbReference type="GO" id="GO:0005829">
    <property type="term" value="C:cytosol"/>
    <property type="evidence" value="ECO:0007669"/>
    <property type="project" value="TreeGrafter"/>
</dbReference>
<dbReference type="Gene3D" id="3.90.70.10">
    <property type="entry name" value="Cysteine proteinases"/>
    <property type="match status" value="1"/>
</dbReference>
<feature type="region of interest" description="Disordered" evidence="8">
    <location>
        <begin position="63"/>
        <end position="100"/>
    </location>
</feature>
<feature type="region of interest" description="Disordered" evidence="8">
    <location>
        <begin position="522"/>
        <end position="632"/>
    </location>
</feature>
<dbReference type="InterPro" id="IPR028889">
    <property type="entry name" value="USP"/>
</dbReference>
<feature type="region of interest" description="Disordered" evidence="8">
    <location>
        <begin position="447"/>
        <end position="491"/>
    </location>
</feature>
<dbReference type="GO" id="GO:0006508">
    <property type="term" value="P:proteolysis"/>
    <property type="evidence" value="ECO:0007669"/>
    <property type="project" value="UniProtKB-KW"/>
</dbReference>
<evidence type="ECO:0000256" key="3">
    <source>
        <dbReference type="ARBA" id="ARBA00022670"/>
    </source>
</evidence>
<feature type="compositionally biased region" description="Polar residues" evidence="8">
    <location>
        <begin position="613"/>
        <end position="623"/>
    </location>
</feature>
<dbReference type="EMBL" id="WHVB01000003">
    <property type="protein sequence ID" value="KAF8484634.1"/>
    <property type="molecule type" value="Genomic_DNA"/>
</dbReference>
<accession>A0A9P5TBZ4</accession>
<dbReference type="SUPFAM" id="SSF54001">
    <property type="entry name" value="Cysteine proteinases"/>
    <property type="match status" value="1"/>
</dbReference>
<feature type="compositionally biased region" description="Polar residues" evidence="8">
    <location>
        <begin position="565"/>
        <end position="574"/>
    </location>
</feature>
<dbReference type="PROSITE" id="PS00972">
    <property type="entry name" value="USP_1"/>
    <property type="match status" value="1"/>
</dbReference>
<gene>
    <name evidence="10" type="ORF">DFH94DRAFT_240732</name>
</gene>
<dbReference type="FunFam" id="3.90.70.10:FF:000119">
    <property type="entry name" value="Ubiquitin specific peptidase 36"/>
    <property type="match status" value="1"/>
</dbReference>
<evidence type="ECO:0000256" key="6">
    <source>
        <dbReference type="ARBA" id="ARBA00022807"/>
    </source>
</evidence>
<evidence type="ECO:0000259" key="9">
    <source>
        <dbReference type="PROSITE" id="PS50235"/>
    </source>
</evidence>
<evidence type="ECO:0000256" key="2">
    <source>
        <dbReference type="ARBA" id="ARBA00009085"/>
    </source>
</evidence>
<dbReference type="PANTHER" id="PTHR24006">
    <property type="entry name" value="UBIQUITIN CARBOXYL-TERMINAL HYDROLASE"/>
    <property type="match status" value="1"/>
</dbReference>
<keyword evidence="11" id="KW-1185">Reference proteome</keyword>
<reference evidence="10" key="2">
    <citation type="journal article" date="2020" name="Nat. Commun.">
        <title>Large-scale genome sequencing of mycorrhizal fungi provides insights into the early evolution of symbiotic traits.</title>
        <authorList>
            <person name="Miyauchi S."/>
            <person name="Kiss E."/>
            <person name="Kuo A."/>
            <person name="Drula E."/>
            <person name="Kohler A."/>
            <person name="Sanchez-Garcia M."/>
            <person name="Morin E."/>
            <person name="Andreopoulos B."/>
            <person name="Barry K.W."/>
            <person name="Bonito G."/>
            <person name="Buee M."/>
            <person name="Carver A."/>
            <person name="Chen C."/>
            <person name="Cichocki N."/>
            <person name="Clum A."/>
            <person name="Culley D."/>
            <person name="Crous P.W."/>
            <person name="Fauchery L."/>
            <person name="Girlanda M."/>
            <person name="Hayes R.D."/>
            <person name="Keri Z."/>
            <person name="LaButti K."/>
            <person name="Lipzen A."/>
            <person name="Lombard V."/>
            <person name="Magnuson J."/>
            <person name="Maillard F."/>
            <person name="Murat C."/>
            <person name="Nolan M."/>
            <person name="Ohm R.A."/>
            <person name="Pangilinan J."/>
            <person name="Pereira M.F."/>
            <person name="Perotto S."/>
            <person name="Peter M."/>
            <person name="Pfister S."/>
            <person name="Riley R."/>
            <person name="Sitrit Y."/>
            <person name="Stielow J.B."/>
            <person name="Szollosi G."/>
            <person name="Zifcakova L."/>
            <person name="Stursova M."/>
            <person name="Spatafora J.W."/>
            <person name="Tedersoo L."/>
            <person name="Vaario L.M."/>
            <person name="Yamada A."/>
            <person name="Yan M."/>
            <person name="Wang P."/>
            <person name="Xu J."/>
            <person name="Bruns T."/>
            <person name="Baldrian P."/>
            <person name="Vilgalys R."/>
            <person name="Dunand C."/>
            <person name="Henrissat B."/>
            <person name="Grigoriev I.V."/>
            <person name="Hibbett D."/>
            <person name="Nagy L.G."/>
            <person name="Martin F.M."/>
        </authorList>
    </citation>
    <scope>NUCLEOTIDE SEQUENCE</scope>
    <source>
        <strain evidence="10">Prilba</strain>
    </source>
</reference>
<feature type="compositionally biased region" description="Low complexity" evidence="8">
    <location>
        <begin position="547"/>
        <end position="557"/>
    </location>
</feature>
<evidence type="ECO:0000313" key="10">
    <source>
        <dbReference type="EMBL" id="KAF8484634.1"/>
    </source>
</evidence>
<reference evidence="10" key="1">
    <citation type="submission" date="2019-10" db="EMBL/GenBank/DDBJ databases">
        <authorList>
            <consortium name="DOE Joint Genome Institute"/>
            <person name="Kuo A."/>
            <person name="Miyauchi S."/>
            <person name="Kiss E."/>
            <person name="Drula E."/>
            <person name="Kohler A."/>
            <person name="Sanchez-Garcia M."/>
            <person name="Andreopoulos B."/>
            <person name="Barry K.W."/>
            <person name="Bonito G."/>
            <person name="Buee M."/>
            <person name="Carver A."/>
            <person name="Chen C."/>
            <person name="Cichocki N."/>
            <person name="Clum A."/>
            <person name="Culley D."/>
            <person name="Crous P.W."/>
            <person name="Fauchery L."/>
            <person name="Girlanda M."/>
            <person name="Hayes R."/>
            <person name="Keri Z."/>
            <person name="LaButti K."/>
            <person name="Lipzen A."/>
            <person name="Lombard V."/>
            <person name="Magnuson J."/>
            <person name="Maillard F."/>
            <person name="Morin E."/>
            <person name="Murat C."/>
            <person name="Nolan M."/>
            <person name="Ohm R."/>
            <person name="Pangilinan J."/>
            <person name="Pereira M."/>
            <person name="Perotto S."/>
            <person name="Peter M."/>
            <person name="Riley R."/>
            <person name="Sitrit Y."/>
            <person name="Stielow B."/>
            <person name="Szollosi G."/>
            <person name="Zifcakova L."/>
            <person name="Stursova M."/>
            <person name="Spatafora J.W."/>
            <person name="Tedersoo L."/>
            <person name="Vaario L.-M."/>
            <person name="Yamada A."/>
            <person name="Yan M."/>
            <person name="Wang P."/>
            <person name="Xu J."/>
            <person name="Bruns T."/>
            <person name="Baldrian P."/>
            <person name="Vilgalys R."/>
            <person name="Henrissat B."/>
            <person name="Grigoriev I.V."/>
            <person name="Hibbett D."/>
            <person name="Nagy L.G."/>
            <person name="Martin F.M."/>
        </authorList>
    </citation>
    <scope>NUCLEOTIDE SEQUENCE</scope>
    <source>
        <strain evidence="10">Prilba</strain>
    </source>
</reference>